<feature type="compositionally biased region" description="Polar residues" evidence="1">
    <location>
        <begin position="161"/>
        <end position="170"/>
    </location>
</feature>
<accession>A0ABP1FU09</accession>
<dbReference type="InterPro" id="IPR046347">
    <property type="entry name" value="bZIP_sf"/>
</dbReference>
<feature type="region of interest" description="Disordered" evidence="1">
    <location>
        <begin position="1"/>
        <end position="84"/>
    </location>
</feature>
<reference evidence="2 3" key="1">
    <citation type="submission" date="2024-06" db="EMBL/GenBank/DDBJ databases">
        <authorList>
            <person name="Kraege A."/>
            <person name="Thomma B."/>
        </authorList>
    </citation>
    <scope>NUCLEOTIDE SEQUENCE [LARGE SCALE GENOMIC DNA]</scope>
</reference>
<sequence length="478" mass="53262">MSSSASGVQSNSNQTSGRIGNIFDDPDLVSSIMRMPSFPKQSSAAEPEGHMLLDSLPSDPFVGHTQDNVAGTSQRAPYKHESGDQSCILEDETDLGALRKRQALADKSKKAQRRYRERKKAETEQLKRQIEELSGRIGELMAEKDTLQNRNSLLEKVVQVRSASDKSAQPQADGRSVMSAQSQPEHVTATATFLGLVYPGRGLERTVRKEHIDNMTAADYVKVWKDYVSKLTHLLLAMDSNDTLQAHQQIQELVEAQRWAVQAFCRVDMSKLVSIVRDLHKDRQAHVTPQTPMEARCLLERLKLSREQKEQIVTIRRRFLETMGHIIMQRQAAREAMQLPLPVRYENAASLMHYADALIATESSLLTLCQQQKEAYRLILYGVREVLTPVQDARFLAEAYPAAPDPVQLSTMVAHELKDPSADYCFAALPGPEMGGLPPPGLSALSALPYVPAPHEHAQQRIGAPEMLRDNIVTTGIL</sequence>
<organism evidence="2 3">
    <name type="scientific">Coccomyxa viridis</name>
    <dbReference type="NCBI Taxonomy" id="1274662"/>
    <lineage>
        <taxon>Eukaryota</taxon>
        <taxon>Viridiplantae</taxon>
        <taxon>Chlorophyta</taxon>
        <taxon>core chlorophytes</taxon>
        <taxon>Trebouxiophyceae</taxon>
        <taxon>Trebouxiophyceae incertae sedis</taxon>
        <taxon>Coccomyxaceae</taxon>
        <taxon>Coccomyxa</taxon>
    </lineage>
</organism>
<name>A0ABP1FU09_9CHLO</name>
<evidence type="ECO:0000313" key="3">
    <source>
        <dbReference type="Proteomes" id="UP001497392"/>
    </source>
</evidence>
<protein>
    <submittedName>
        <fullName evidence="2">G5879 protein</fullName>
    </submittedName>
</protein>
<comment type="caution">
    <text evidence="2">The sequence shown here is derived from an EMBL/GenBank/DDBJ whole genome shotgun (WGS) entry which is preliminary data.</text>
</comment>
<keyword evidence="3" id="KW-1185">Reference proteome</keyword>
<feature type="compositionally biased region" description="Polar residues" evidence="1">
    <location>
        <begin position="65"/>
        <end position="75"/>
    </location>
</feature>
<feature type="region of interest" description="Disordered" evidence="1">
    <location>
        <begin position="103"/>
        <end position="122"/>
    </location>
</feature>
<evidence type="ECO:0000313" key="2">
    <source>
        <dbReference type="EMBL" id="CAL5223374.1"/>
    </source>
</evidence>
<feature type="compositionally biased region" description="Low complexity" evidence="1">
    <location>
        <begin position="1"/>
        <end position="14"/>
    </location>
</feature>
<dbReference type="Proteomes" id="UP001497392">
    <property type="component" value="Unassembled WGS sequence"/>
</dbReference>
<feature type="region of interest" description="Disordered" evidence="1">
    <location>
        <begin position="161"/>
        <end position="184"/>
    </location>
</feature>
<dbReference type="CDD" id="cd14688">
    <property type="entry name" value="bZIP_YAP"/>
    <property type="match status" value="1"/>
</dbReference>
<dbReference type="EMBL" id="CAXHTA020000008">
    <property type="protein sequence ID" value="CAL5223374.1"/>
    <property type="molecule type" value="Genomic_DNA"/>
</dbReference>
<gene>
    <name evidence="2" type="primary">g5879</name>
    <name evidence="2" type="ORF">VP750_LOCUS5033</name>
</gene>
<dbReference type="SUPFAM" id="SSF57959">
    <property type="entry name" value="Leucine zipper domain"/>
    <property type="match status" value="1"/>
</dbReference>
<evidence type="ECO:0000256" key="1">
    <source>
        <dbReference type="SAM" id="MobiDB-lite"/>
    </source>
</evidence>
<proteinExistence type="predicted"/>